<organism evidence="1 2">
    <name type="scientific">Mycena albidolilacea</name>
    <dbReference type="NCBI Taxonomy" id="1033008"/>
    <lineage>
        <taxon>Eukaryota</taxon>
        <taxon>Fungi</taxon>
        <taxon>Dikarya</taxon>
        <taxon>Basidiomycota</taxon>
        <taxon>Agaricomycotina</taxon>
        <taxon>Agaricomycetes</taxon>
        <taxon>Agaricomycetidae</taxon>
        <taxon>Agaricales</taxon>
        <taxon>Marasmiineae</taxon>
        <taxon>Mycenaceae</taxon>
        <taxon>Mycena</taxon>
    </lineage>
</organism>
<dbReference type="EMBL" id="JARIHO010000067">
    <property type="protein sequence ID" value="KAJ7314358.1"/>
    <property type="molecule type" value="Genomic_DNA"/>
</dbReference>
<protein>
    <recommendedName>
        <fullName evidence="3">BTB domain-containing protein</fullName>
    </recommendedName>
</protein>
<dbReference type="Gene3D" id="3.30.710.10">
    <property type="entry name" value="Potassium Channel Kv1.1, Chain A"/>
    <property type="match status" value="2"/>
</dbReference>
<evidence type="ECO:0000313" key="2">
    <source>
        <dbReference type="Proteomes" id="UP001218218"/>
    </source>
</evidence>
<sequence>RMTMAKPESSASQGTHDENYYFETITFQVEGRIFNVPRYHFERSSEIFATMLTLPAGDGVHPEGHSADYPVVLEGVSSADFRALLKVLYPDIPRVLTMPGGAKNWLMKDEWISVLKLSTQWRFLDARKLAIQQLQSRSDIESVERVVLARQYDVAAWLRIGYTELVQRRDVIYREEAEKIGWETAFLLDCLFNVPRYHFERSSEVFATMFTLPAGDGVQAEGHNDEQPVVLEGVRSDDFQQLLKALYPLPDGIGMDNWMTKDEWISVLKLSTQWCFIDARNLAIQQLHSRRDLEVVERIQLAQQYDIADWLRMGYIDLA</sequence>
<dbReference type="PANTHER" id="PTHR47022">
    <property type="entry name" value="BTB AND MATH DOMAIN-CONTAINING PROTEIN 36-RELATED"/>
    <property type="match status" value="1"/>
</dbReference>
<dbReference type="AlphaFoldDB" id="A0AAD6Z9Z4"/>
<keyword evidence="2" id="KW-1185">Reference proteome</keyword>
<dbReference type="SUPFAM" id="SSF54695">
    <property type="entry name" value="POZ domain"/>
    <property type="match status" value="1"/>
</dbReference>
<dbReference type="PANTHER" id="PTHR47022:SF1">
    <property type="entry name" value="BTB AND MATH DOMAIN-CONTAINING PROTEIN 36-RELATED"/>
    <property type="match status" value="1"/>
</dbReference>
<accession>A0AAD6Z9Z4</accession>
<feature type="non-terminal residue" evidence="1">
    <location>
        <position position="1"/>
    </location>
</feature>
<gene>
    <name evidence="1" type="ORF">DFH08DRAFT_716740</name>
</gene>
<reference evidence="1" key="1">
    <citation type="submission" date="2023-03" db="EMBL/GenBank/DDBJ databases">
        <title>Massive genome expansion in bonnet fungi (Mycena s.s.) driven by repeated elements and novel gene families across ecological guilds.</title>
        <authorList>
            <consortium name="Lawrence Berkeley National Laboratory"/>
            <person name="Harder C.B."/>
            <person name="Miyauchi S."/>
            <person name="Viragh M."/>
            <person name="Kuo A."/>
            <person name="Thoen E."/>
            <person name="Andreopoulos B."/>
            <person name="Lu D."/>
            <person name="Skrede I."/>
            <person name="Drula E."/>
            <person name="Henrissat B."/>
            <person name="Morin E."/>
            <person name="Kohler A."/>
            <person name="Barry K."/>
            <person name="LaButti K."/>
            <person name="Morin E."/>
            <person name="Salamov A."/>
            <person name="Lipzen A."/>
            <person name="Mereny Z."/>
            <person name="Hegedus B."/>
            <person name="Baldrian P."/>
            <person name="Stursova M."/>
            <person name="Weitz H."/>
            <person name="Taylor A."/>
            <person name="Grigoriev I.V."/>
            <person name="Nagy L.G."/>
            <person name="Martin F."/>
            <person name="Kauserud H."/>
        </authorList>
    </citation>
    <scope>NUCLEOTIDE SEQUENCE</scope>
    <source>
        <strain evidence="1">CBHHK002</strain>
    </source>
</reference>
<comment type="caution">
    <text evidence="1">The sequence shown here is derived from an EMBL/GenBank/DDBJ whole genome shotgun (WGS) entry which is preliminary data.</text>
</comment>
<evidence type="ECO:0000313" key="1">
    <source>
        <dbReference type="EMBL" id="KAJ7314358.1"/>
    </source>
</evidence>
<name>A0AAD6Z9Z4_9AGAR</name>
<dbReference type="Proteomes" id="UP001218218">
    <property type="component" value="Unassembled WGS sequence"/>
</dbReference>
<dbReference type="InterPro" id="IPR011333">
    <property type="entry name" value="SKP1/BTB/POZ_sf"/>
</dbReference>
<evidence type="ECO:0008006" key="3">
    <source>
        <dbReference type="Google" id="ProtNLM"/>
    </source>
</evidence>
<proteinExistence type="predicted"/>